<dbReference type="AlphaFoldDB" id="A0A084XTX5"/>
<evidence type="ECO:0000313" key="1">
    <source>
        <dbReference type="EMBL" id="KFB65919.1"/>
    </source>
</evidence>
<dbReference type="PROSITE" id="PS51257">
    <property type="entry name" value="PROKAR_LIPOPROTEIN"/>
    <property type="match status" value="1"/>
</dbReference>
<accession>A0A084XTX5</accession>
<evidence type="ECO:0000313" key="2">
    <source>
        <dbReference type="Proteomes" id="UP000019812"/>
    </source>
</evidence>
<dbReference type="EMBL" id="JDSS02000053">
    <property type="protein sequence ID" value="KFB65919.1"/>
    <property type="molecule type" value="Genomic_DNA"/>
</dbReference>
<dbReference type="Proteomes" id="UP000019812">
    <property type="component" value="Unassembled WGS sequence"/>
</dbReference>
<comment type="caution">
    <text evidence="1">The sequence shown here is derived from an EMBL/GenBank/DDBJ whole genome shotgun (WGS) entry which is preliminary data.</text>
</comment>
<evidence type="ECO:0008006" key="3">
    <source>
        <dbReference type="Google" id="ProtNLM"/>
    </source>
</evidence>
<name>A0A084XTX5_9PROT</name>
<sequence>MTRFRASITLIRAGSRFVAPRIVAFALFTLTMSACTSTRYEYVLPATEPGRICITHCAGVQETCRGNEMQRAQWDKADCERRNESTYHHCISRASNKNDVKKCDKQRGYCSATESTWRCEEDYRRCFVNCGGRIYTHIE</sequence>
<gene>
    <name evidence="1" type="ORF">CAPSK01_004758</name>
</gene>
<proteinExistence type="predicted"/>
<reference evidence="1 2" key="1">
    <citation type="submission" date="2014-07" db="EMBL/GenBank/DDBJ databases">
        <title>Expanding our view of genomic diversity in Candidatus Accumulibacter clades.</title>
        <authorList>
            <person name="Skennerton C.T."/>
            <person name="Barr J.J."/>
            <person name="Slater F.R."/>
            <person name="Bond P.L."/>
            <person name="Tyson G.W."/>
        </authorList>
    </citation>
    <scope>NUCLEOTIDE SEQUENCE [LARGE SCALE GENOMIC DNA]</scope>
    <source>
        <strain evidence="2">SK-01</strain>
    </source>
</reference>
<protein>
    <recommendedName>
        <fullName evidence="3">Lipoprotein</fullName>
    </recommendedName>
</protein>
<organism evidence="1 2">
    <name type="scientific">Candidatus Accumulibacter vicinus</name>
    <dbReference type="NCBI Taxonomy" id="2954382"/>
    <lineage>
        <taxon>Bacteria</taxon>
        <taxon>Pseudomonadati</taxon>
        <taxon>Pseudomonadota</taxon>
        <taxon>Betaproteobacteria</taxon>
        <taxon>Candidatus Accumulibacter</taxon>
    </lineage>
</organism>
<dbReference type="STRING" id="1457154.CAPSK01_004758"/>